<evidence type="ECO:0000313" key="12">
    <source>
        <dbReference type="RefSeq" id="XP_033783654.1"/>
    </source>
</evidence>
<comment type="subcellular location">
    <subcellularLocation>
        <location evidence="1">Membrane</location>
        <topology evidence="1">Single-pass type II membrane protein</topology>
    </subcellularLocation>
</comment>
<keyword evidence="6 8" id="KW-0175">Coiled coil</keyword>
<proteinExistence type="inferred from homology"/>
<evidence type="ECO:0000256" key="2">
    <source>
        <dbReference type="ARBA" id="ARBA00007474"/>
    </source>
</evidence>
<evidence type="ECO:0000256" key="3">
    <source>
        <dbReference type="ARBA" id="ARBA00022692"/>
    </source>
</evidence>
<dbReference type="Proteomes" id="UP000515159">
    <property type="component" value="Chromosome 1"/>
</dbReference>
<dbReference type="OrthoDB" id="9947543at2759"/>
<feature type="region of interest" description="Disordered" evidence="9">
    <location>
        <begin position="210"/>
        <end position="253"/>
    </location>
</feature>
<evidence type="ECO:0000313" key="11">
    <source>
        <dbReference type="Proteomes" id="UP000515159"/>
    </source>
</evidence>
<evidence type="ECO:0000256" key="1">
    <source>
        <dbReference type="ARBA" id="ARBA00004606"/>
    </source>
</evidence>
<evidence type="ECO:0000256" key="5">
    <source>
        <dbReference type="ARBA" id="ARBA00022989"/>
    </source>
</evidence>
<dbReference type="GO" id="GO:0005794">
    <property type="term" value="C:Golgi apparatus"/>
    <property type="evidence" value="ECO:0007669"/>
    <property type="project" value="TreeGrafter"/>
</dbReference>
<protein>
    <submittedName>
        <fullName evidence="12">Golgi membrane protein 1</fullName>
    </submittedName>
</protein>
<keyword evidence="3 10" id="KW-0812">Transmembrane</keyword>
<feature type="compositionally biased region" description="Basic and acidic residues" evidence="9">
    <location>
        <begin position="210"/>
        <end position="225"/>
    </location>
</feature>
<dbReference type="GO" id="GO:0016020">
    <property type="term" value="C:membrane"/>
    <property type="evidence" value="ECO:0007669"/>
    <property type="project" value="UniProtKB-SubCell"/>
</dbReference>
<dbReference type="PANTHER" id="PTHR15896:SF8">
    <property type="entry name" value="GOLGI MEMBRANE PROTEIN 1"/>
    <property type="match status" value="1"/>
</dbReference>
<dbReference type="KEGG" id="gsh:117351898"/>
<evidence type="ECO:0000256" key="10">
    <source>
        <dbReference type="SAM" id="Phobius"/>
    </source>
</evidence>
<keyword evidence="5 10" id="KW-1133">Transmembrane helix</keyword>
<evidence type="ECO:0000256" key="4">
    <source>
        <dbReference type="ARBA" id="ARBA00022968"/>
    </source>
</evidence>
<accession>A0A6P8PIH3</accession>
<dbReference type="GeneID" id="117351898"/>
<keyword evidence="7 10" id="KW-0472">Membrane</keyword>
<feature type="transmembrane region" description="Helical" evidence="10">
    <location>
        <begin position="35"/>
        <end position="54"/>
    </location>
</feature>
<dbReference type="InParanoid" id="A0A6P8PIH3"/>
<comment type="similarity">
    <text evidence="2">Belongs to the GOLM family.</text>
</comment>
<name>A0A6P8PIH3_GEOSA</name>
<gene>
    <name evidence="12" type="primary">GOLM1</name>
</gene>
<reference evidence="12" key="1">
    <citation type="submission" date="2025-08" db="UniProtKB">
        <authorList>
            <consortium name="RefSeq"/>
        </authorList>
    </citation>
    <scope>IDENTIFICATION</scope>
</reference>
<dbReference type="InterPro" id="IPR026139">
    <property type="entry name" value="GOLM1/CASC4"/>
</dbReference>
<organism evidence="11 12">
    <name type="scientific">Geotrypetes seraphini</name>
    <name type="common">Gaboon caecilian</name>
    <name type="synonym">Caecilia seraphini</name>
    <dbReference type="NCBI Taxonomy" id="260995"/>
    <lineage>
        <taxon>Eukaryota</taxon>
        <taxon>Metazoa</taxon>
        <taxon>Chordata</taxon>
        <taxon>Craniata</taxon>
        <taxon>Vertebrata</taxon>
        <taxon>Euteleostomi</taxon>
        <taxon>Amphibia</taxon>
        <taxon>Gymnophiona</taxon>
        <taxon>Geotrypetes</taxon>
    </lineage>
</organism>
<sequence length="265" mass="30461">MVFCLSGMRAGFTDLKHIEMSGLGNGSRGMKSPSLLTAGLLVCLFVLGINYWIASSRCAAVQLQFADLEKKMRQAVVERGAFEIKKNEFEDNLKKQEKKIDSIHFLHESALLMIRNEKEALLNNVTFQEKIIQKLQAEKQYVQKSYEQLQTETKNFEETQAKKLNYELTQCSIKMKEITEQCEEKLKKITEKNADGSKVIIQNDTKLAEEPKLNKDVQEKEKTSDKNIVPKPEIDMGKPDQNQQIQKKPVDDQDMQLVMEEKIEV</sequence>
<evidence type="ECO:0000256" key="9">
    <source>
        <dbReference type="SAM" id="MobiDB-lite"/>
    </source>
</evidence>
<dbReference type="RefSeq" id="XP_033783654.1">
    <property type="nucleotide sequence ID" value="XM_033927763.1"/>
</dbReference>
<evidence type="ECO:0000256" key="8">
    <source>
        <dbReference type="SAM" id="Coils"/>
    </source>
</evidence>
<dbReference type="CTD" id="51280"/>
<dbReference type="AlphaFoldDB" id="A0A6P8PIH3"/>
<dbReference type="PANTHER" id="PTHR15896">
    <property type="entry name" value="GOLGI PHOSPHOPROTEIN 2/GP73-RELATED"/>
    <property type="match status" value="1"/>
</dbReference>
<evidence type="ECO:0000256" key="6">
    <source>
        <dbReference type="ARBA" id="ARBA00023054"/>
    </source>
</evidence>
<feature type="coiled-coil region" evidence="8">
    <location>
        <begin position="79"/>
        <end position="195"/>
    </location>
</feature>
<dbReference type="PRINTS" id="PR02084">
    <property type="entry name" value="GOLM1CASC4"/>
</dbReference>
<keyword evidence="4" id="KW-0735">Signal-anchor</keyword>
<keyword evidence="11" id="KW-1185">Reference proteome</keyword>
<evidence type="ECO:0000256" key="7">
    <source>
        <dbReference type="ARBA" id="ARBA00023136"/>
    </source>
</evidence>